<dbReference type="Proteomes" id="UP000261620">
    <property type="component" value="Unplaced"/>
</dbReference>
<dbReference type="AlphaFoldDB" id="A0A3Q4AQA8"/>
<dbReference type="InterPro" id="IPR039099">
    <property type="entry name" value="Pannexin"/>
</dbReference>
<accession>A0A3Q4AQA8</accession>
<dbReference type="GO" id="GO:0032732">
    <property type="term" value="P:positive regulation of interleukin-1 production"/>
    <property type="evidence" value="ECO:0007669"/>
    <property type="project" value="InterPro"/>
</dbReference>
<reference evidence="1" key="1">
    <citation type="submission" date="2025-08" db="UniProtKB">
        <authorList>
            <consortium name="Ensembl"/>
        </authorList>
    </citation>
    <scope>IDENTIFICATION</scope>
</reference>
<protein>
    <submittedName>
        <fullName evidence="1">Uncharacterized protein</fullName>
    </submittedName>
</protein>
<dbReference type="GO" id="GO:0007267">
    <property type="term" value="P:cell-cell signaling"/>
    <property type="evidence" value="ECO:0007669"/>
    <property type="project" value="TreeGrafter"/>
</dbReference>
<sequence>MAIAHVATEYMSSDFLPKDPNQARYRSLRTELAVEENSDLLGSGPALFPHLSPFAQEVSVGTQISCFAPTNFSWRQAANVDSYFWAVVHTHSSSTETRKITLGVWDYTSTTKLFAFIIYFYLMSMTAKRVTTGPNADKGTAANLEMLMYYG</sequence>
<evidence type="ECO:0000313" key="2">
    <source>
        <dbReference type="Proteomes" id="UP000261620"/>
    </source>
</evidence>
<dbReference type="GO" id="GO:0006812">
    <property type="term" value="P:monoatomic cation transport"/>
    <property type="evidence" value="ECO:0007669"/>
    <property type="project" value="InterPro"/>
</dbReference>
<reference evidence="1" key="2">
    <citation type="submission" date="2025-09" db="UniProtKB">
        <authorList>
            <consortium name="Ensembl"/>
        </authorList>
    </citation>
    <scope>IDENTIFICATION</scope>
</reference>
<dbReference type="STRING" id="94237.ENSMMOP00000006620"/>
<organism evidence="1 2">
    <name type="scientific">Mola mola</name>
    <name type="common">Ocean sunfish</name>
    <name type="synonym">Tetraodon mola</name>
    <dbReference type="NCBI Taxonomy" id="94237"/>
    <lineage>
        <taxon>Eukaryota</taxon>
        <taxon>Metazoa</taxon>
        <taxon>Chordata</taxon>
        <taxon>Craniata</taxon>
        <taxon>Vertebrata</taxon>
        <taxon>Euteleostomi</taxon>
        <taxon>Actinopterygii</taxon>
        <taxon>Neopterygii</taxon>
        <taxon>Teleostei</taxon>
        <taxon>Neoteleostei</taxon>
        <taxon>Acanthomorphata</taxon>
        <taxon>Eupercaria</taxon>
        <taxon>Tetraodontiformes</taxon>
        <taxon>Molidae</taxon>
        <taxon>Mola</taxon>
    </lineage>
</organism>
<dbReference type="PANTHER" id="PTHR15759">
    <property type="entry name" value="PANNEXIN"/>
    <property type="match status" value="1"/>
</dbReference>
<proteinExistence type="predicted"/>
<dbReference type="Ensembl" id="ENSMMOT00000006744.1">
    <property type="protein sequence ID" value="ENSMMOP00000006620.1"/>
    <property type="gene ID" value="ENSMMOG00000005169.1"/>
</dbReference>
<dbReference type="GO" id="GO:0005886">
    <property type="term" value="C:plasma membrane"/>
    <property type="evidence" value="ECO:0007669"/>
    <property type="project" value="TreeGrafter"/>
</dbReference>
<dbReference type="GO" id="GO:0022829">
    <property type="term" value="F:wide pore channel activity"/>
    <property type="evidence" value="ECO:0007669"/>
    <property type="project" value="TreeGrafter"/>
</dbReference>
<keyword evidence="2" id="KW-1185">Reference proteome</keyword>
<evidence type="ECO:0000313" key="1">
    <source>
        <dbReference type="Ensembl" id="ENSMMOP00000006620.1"/>
    </source>
</evidence>
<dbReference type="PANTHER" id="PTHR15759:SF5">
    <property type="entry name" value="PANNEXIN-1"/>
    <property type="match status" value="1"/>
</dbReference>
<name>A0A3Q4AQA8_MOLML</name>